<keyword evidence="1" id="KW-0472">Membrane</keyword>
<feature type="transmembrane region" description="Helical" evidence="1">
    <location>
        <begin position="47"/>
        <end position="67"/>
    </location>
</feature>
<feature type="transmembrane region" description="Helical" evidence="1">
    <location>
        <begin position="21"/>
        <end position="41"/>
    </location>
</feature>
<organism evidence="2">
    <name type="scientific">hydrothermal vent metagenome</name>
    <dbReference type="NCBI Taxonomy" id="652676"/>
    <lineage>
        <taxon>unclassified sequences</taxon>
        <taxon>metagenomes</taxon>
        <taxon>ecological metagenomes</taxon>
    </lineage>
</organism>
<accession>A0A1W1CKI0</accession>
<name>A0A1W1CKI0_9ZZZZ</name>
<dbReference type="AlphaFoldDB" id="A0A1W1CKI0"/>
<dbReference type="EMBL" id="FPHF01000091">
    <property type="protein sequence ID" value="SFV66378.1"/>
    <property type="molecule type" value="Genomic_DNA"/>
</dbReference>
<gene>
    <name evidence="2" type="ORF">MNB_SM-4-1332</name>
</gene>
<keyword evidence="1" id="KW-0812">Transmembrane</keyword>
<evidence type="ECO:0000256" key="1">
    <source>
        <dbReference type="SAM" id="Phobius"/>
    </source>
</evidence>
<protein>
    <submittedName>
        <fullName evidence="2">Uncharacterized protein</fullName>
    </submittedName>
</protein>
<evidence type="ECO:0000313" key="2">
    <source>
        <dbReference type="EMBL" id="SFV66378.1"/>
    </source>
</evidence>
<proteinExistence type="predicted"/>
<keyword evidence="1" id="KW-1133">Transmembrane helix</keyword>
<sequence>MLIGIIIAGLSTGSLSTLGSIFTAYILYLIPSFFFLISALLYHGGDIFYLFSLAMFGMMGVFIVSGYKHYKILRNAISLDTTFKSIYDNFADGVVVFRENN</sequence>
<reference evidence="2" key="1">
    <citation type="submission" date="2016-10" db="EMBL/GenBank/DDBJ databases">
        <authorList>
            <person name="de Groot N.N."/>
        </authorList>
    </citation>
    <scope>NUCLEOTIDE SEQUENCE</scope>
</reference>